<proteinExistence type="predicted"/>
<keyword evidence="3" id="KW-1185">Reference proteome</keyword>
<feature type="region of interest" description="Disordered" evidence="1">
    <location>
        <begin position="35"/>
        <end position="69"/>
    </location>
</feature>
<dbReference type="EMBL" id="CP117880">
    <property type="protein sequence ID" value="WDF68717.1"/>
    <property type="molecule type" value="Genomic_DNA"/>
</dbReference>
<organism evidence="2 3">
    <name type="scientific">Sphingobacterium oryzagri</name>
    <dbReference type="NCBI Taxonomy" id="3025669"/>
    <lineage>
        <taxon>Bacteria</taxon>
        <taxon>Pseudomonadati</taxon>
        <taxon>Bacteroidota</taxon>
        <taxon>Sphingobacteriia</taxon>
        <taxon>Sphingobacteriales</taxon>
        <taxon>Sphingobacteriaceae</taxon>
        <taxon>Sphingobacterium</taxon>
    </lineage>
</organism>
<gene>
    <name evidence="2" type="ORF">PQ465_20780</name>
</gene>
<dbReference type="Proteomes" id="UP001221558">
    <property type="component" value="Chromosome"/>
</dbReference>
<evidence type="ECO:0000256" key="1">
    <source>
        <dbReference type="SAM" id="MobiDB-lite"/>
    </source>
</evidence>
<sequence length="69" mass="7309">MSKPREGFDVIPALKARWLCCDGFCDKQPSGDLKKLSSLGSSKEGHAAASGGKIGGKQKNTTPPESKIY</sequence>
<reference evidence="2 3" key="1">
    <citation type="submission" date="2023-02" db="EMBL/GenBank/DDBJ databases">
        <title>Genome sequence of Sphingobacterium sp. KACC 22765.</title>
        <authorList>
            <person name="Kim S."/>
            <person name="Heo J."/>
            <person name="Kwon S.-W."/>
        </authorList>
    </citation>
    <scope>NUCLEOTIDE SEQUENCE [LARGE SCALE GENOMIC DNA]</scope>
    <source>
        <strain evidence="2 3">KACC 22765</strain>
    </source>
</reference>
<feature type="compositionally biased region" description="Polar residues" evidence="1">
    <location>
        <begin position="58"/>
        <end position="69"/>
    </location>
</feature>
<evidence type="ECO:0000313" key="2">
    <source>
        <dbReference type="EMBL" id="WDF68717.1"/>
    </source>
</evidence>
<protein>
    <submittedName>
        <fullName evidence="2">Uncharacterized protein</fullName>
    </submittedName>
</protein>
<evidence type="ECO:0000313" key="3">
    <source>
        <dbReference type="Proteomes" id="UP001221558"/>
    </source>
</evidence>
<accession>A0ABY7WGQ6</accession>
<name>A0ABY7WGQ6_9SPHI</name>
<dbReference type="RefSeq" id="WP_274267448.1">
    <property type="nucleotide sequence ID" value="NZ_CP117880.1"/>
</dbReference>